<accession>A0AA88RUA0</accession>
<sequence length="327" mass="34583">CNIRFRFIAKILAPDDSKDVTVGQAIAITVEDMNDIEAVKTSIDFAVMEEKLTHGDTRNKMRGQNTSFSRISPSAKLLITEHGLDASLLIASGPRGTLLKGDVLAAIKSGKGSAKISSSEKIPESPQIQSNISSASAGSGAHIHQSDFFEDLPNSQIRKGLMTPIVKNADQKSISRISSEVKELAEKARTGKLTPTEFQGGTFSISNLGMFPVDHFSAIINPPQGGILAVGRGNQVVVPVAGSDGIEKPAVVTKINLTLSADHRVIEGKVGDYGKDCSKRRSSGRWRRLLEETVAGGDDGLKEMLRGGGAAVGGGDDGMKEMTAEGD</sequence>
<dbReference type="InterPro" id="IPR023213">
    <property type="entry name" value="CAT-like_dom_sf"/>
</dbReference>
<dbReference type="Gene3D" id="3.30.559.10">
    <property type="entry name" value="Chloramphenicol acetyltransferase-like domain"/>
    <property type="match status" value="1"/>
</dbReference>
<gene>
    <name evidence="4" type="ORF">RJ639_026345</name>
</gene>
<protein>
    <recommendedName>
        <fullName evidence="3">Peripheral subunit-binding (PSBD) domain-containing protein</fullName>
    </recommendedName>
</protein>
<dbReference type="InterPro" id="IPR045257">
    <property type="entry name" value="E2/Pdx1"/>
</dbReference>
<evidence type="ECO:0000256" key="2">
    <source>
        <dbReference type="SAM" id="MobiDB-lite"/>
    </source>
</evidence>
<evidence type="ECO:0000313" key="5">
    <source>
        <dbReference type="Proteomes" id="UP001188597"/>
    </source>
</evidence>
<evidence type="ECO:0000259" key="3">
    <source>
        <dbReference type="PROSITE" id="PS51826"/>
    </source>
</evidence>
<name>A0AA88RUA0_9ASTE</name>
<dbReference type="GO" id="GO:0005739">
    <property type="term" value="C:mitochondrion"/>
    <property type="evidence" value="ECO:0007669"/>
    <property type="project" value="TreeGrafter"/>
</dbReference>
<dbReference type="InterPro" id="IPR004167">
    <property type="entry name" value="PSBD"/>
</dbReference>
<feature type="domain" description="Peripheral subunit-binding (PSBD)" evidence="3">
    <location>
        <begin position="70"/>
        <end position="107"/>
    </location>
</feature>
<dbReference type="Proteomes" id="UP001188597">
    <property type="component" value="Unassembled WGS sequence"/>
</dbReference>
<keyword evidence="5" id="KW-1185">Reference proteome</keyword>
<dbReference type="AlphaFoldDB" id="A0AA88RUA0"/>
<proteinExistence type="inferred from homology"/>
<feature type="compositionally biased region" description="Low complexity" evidence="2">
    <location>
        <begin position="127"/>
        <end position="139"/>
    </location>
</feature>
<comment type="caution">
    <text evidence="4">The sequence shown here is derived from an EMBL/GenBank/DDBJ whole genome shotgun (WGS) entry which is preliminary data.</text>
</comment>
<dbReference type="InterPro" id="IPR036625">
    <property type="entry name" value="E3-bd_dom_sf"/>
</dbReference>
<dbReference type="PANTHER" id="PTHR23151">
    <property type="entry name" value="DIHYDROLIPOAMIDE ACETYL/SUCCINYL-TRANSFERASE-RELATED"/>
    <property type="match status" value="1"/>
</dbReference>
<dbReference type="Pfam" id="PF00198">
    <property type="entry name" value="2-oxoacid_dh"/>
    <property type="match status" value="1"/>
</dbReference>
<dbReference type="PANTHER" id="PTHR23151:SF90">
    <property type="entry name" value="DIHYDROLIPOYLLYSINE-RESIDUE ACETYLTRANSFERASE COMPONENT OF PYRUVATE DEHYDROGENASE COMPLEX, MITOCHONDRIAL-RELATED"/>
    <property type="match status" value="1"/>
</dbReference>
<feature type="non-terminal residue" evidence="4">
    <location>
        <position position="1"/>
    </location>
</feature>
<dbReference type="GO" id="GO:0006086">
    <property type="term" value="P:pyruvate decarboxylation to acetyl-CoA"/>
    <property type="evidence" value="ECO:0007669"/>
    <property type="project" value="InterPro"/>
</dbReference>
<evidence type="ECO:0000313" key="4">
    <source>
        <dbReference type="EMBL" id="KAK2996363.1"/>
    </source>
</evidence>
<dbReference type="GO" id="GO:0016746">
    <property type="term" value="F:acyltransferase activity"/>
    <property type="evidence" value="ECO:0007669"/>
    <property type="project" value="InterPro"/>
</dbReference>
<comment type="similarity">
    <text evidence="1">Belongs to the 2-oxoacid dehydrogenase family.</text>
</comment>
<feature type="compositionally biased region" description="Basic and acidic residues" evidence="2">
    <location>
        <begin position="317"/>
        <end position="327"/>
    </location>
</feature>
<dbReference type="PROSITE" id="PS51826">
    <property type="entry name" value="PSBD"/>
    <property type="match status" value="1"/>
</dbReference>
<dbReference type="EMBL" id="JAVXUP010005183">
    <property type="protein sequence ID" value="KAK2996363.1"/>
    <property type="molecule type" value="Genomic_DNA"/>
</dbReference>
<dbReference type="InterPro" id="IPR001078">
    <property type="entry name" value="2-oxoacid_DH_actylTfrase"/>
</dbReference>
<dbReference type="Gene3D" id="4.10.320.10">
    <property type="entry name" value="E3-binding domain"/>
    <property type="match status" value="1"/>
</dbReference>
<evidence type="ECO:0000256" key="1">
    <source>
        <dbReference type="ARBA" id="ARBA00007317"/>
    </source>
</evidence>
<dbReference type="SUPFAM" id="SSF52777">
    <property type="entry name" value="CoA-dependent acyltransferases"/>
    <property type="match status" value="1"/>
</dbReference>
<feature type="region of interest" description="Disordered" evidence="2">
    <location>
        <begin position="116"/>
        <end position="139"/>
    </location>
</feature>
<organism evidence="4 5">
    <name type="scientific">Escallonia herrerae</name>
    <dbReference type="NCBI Taxonomy" id="1293975"/>
    <lineage>
        <taxon>Eukaryota</taxon>
        <taxon>Viridiplantae</taxon>
        <taxon>Streptophyta</taxon>
        <taxon>Embryophyta</taxon>
        <taxon>Tracheophyta</taxon>
        <taxon>Spermatophyta</taxon>
        <taxon>Magnoliopsida</taxon>
        <taxon>eudicotyledons</taxon>
        <taxon>Gunneridae</taxon>
        <taxon>Pentapetalae</taxon>
        <taxon>asterids</taxon>
        <taxon>campanulids</taxon>
        <taxon>Escalloniales</taxon>
        <taxon>Escalloniaceae</taxon>
        <taxon>Escallonia</taxon>
    </lineage>
</organism>
<dbReference type="SUPFAM" id="SSF47005">
    <property type="entry name" value="Peripheral subunit-binding domain of 2-oxo acid dehydrogenase complex"/>
    <property type="match status" value="1"/>
</dbReference>
<feature type="region of interest" description="Disordered" evidence="2">
    <location>
        <begin position="308"/>
        <end position="327"/>
    </location>
</feature>
<dbReference type="GO" id="GO:0045254">
    <property type="term" value="C:pyruvate dehydrogenase complex"/>
    <property type="evidence" value="ECO:0007669"/>
    <property type="project" value="InterPro"/>
</dbReference>
<dbReference type="Pfam" id="PF02817">
    <property type="entry name" value="E3_binding"/>
    <property type="match status" value="1"/>
</dbReference>
<reference evidence="4" key="1">
    <citation type="submission" date="2022-12" db="EMBL/GenBank/DDBJ databases">
        <title>Draft genome assemblies for two species of Escallonia (Escalloniales).</title>
        <authorList>
            <person name="Chanderbali A."/>
            <person name="Dervinis C."/>
            <person name="Anghel I."/>
            <person name="Soltis D."/>
            <person name="Soltis P."/>
            <person name="Zapata F."/>
        </authorList>
    </citation>
    <scope>NUCLEOTIDE SEQUENCE</scope>
    <source>
        <strain evidence="4">UCBG64.0493</strain>
        <tissue evidence="4">Leaf</tissue>
    </source>
</reference>